<dbReference type="EMBL" id="CADCTY010002479">
    <property type="protein sequence ID" value="CAA9425532.1"/>
    <property type="molecule type" value="Genomic_DNA"/>
</dbReference>
<dbReference type="PANTHER" id="PTHR35528">
    <property type="entry name" value="BLL1675 PROTEIN"/>
    <property type="match status" value="1"/>
</dbReference>
<reference evidence="5" key="1">
    <citation type="submission" date="2020-02" db="EMBL/GenBank/DDBJ databases">
        <authorList>
            <person name="Meier V. D."/>
        </authorList>
    </citation>
    <scope>NUCLEOTIDE SEQUENCE</scope>
    <source>
        <strain evidence="5">AVDCRST_MAG94</strain>
    </source>
</reference>
<dbReference type="NCBIfam" id="NF033587">
    <property type="entry name" value="transpos_IS6"/>
    <property type="match status" value="1"/>
</dbReference>
<dbReference type="Pfam" id="PF13610">
    <property type="entry name" value="DDE_Tnp_IS240"/>
    <property type="match status" value="1"/>
</dbReference>
<protein>
    <submittedName>
        <fullName evidence="5">Mobile element protein</fullName>
    </submittedName>
</protein>
<evidence type="ECO:0000259" key="4">
    <source>
        <dbReference type="Pfam" id="PF13610"/>
    </source>
</evidence>
<accession>A0A6J4PYT8</accession>
<dbReference type="InterPro" id="IPR047930">
    <property type="entry name" value="Transpos_IS6"/>
</dbReference>
<dbReference type="InterPro" id="IPR032874">
    <property type="entry name" value="DDE_dom"/>
</dbReference>
<dbReference type="GO" id="GO:0032196">
    <property type="term" value="P:transposition"/>
    <property type="evidence" value="ECO:0007669"/>
    <property type="project" value="UniProtKB-KW"/>
</dbReference>
<feature type="domain" description="DDE" evidence="4">
    <location>
        <begin position="1"/>
        <end position="130"/>
    </location>
</feature>
<dbReference type="InterPro" id="IPR052183">
    <property type="entry name" value="IS_Transposase"/>
</dbReference>
<organism evidence="5">
    <name type="scientific">uncultured Leptolyngbya sp</name>
    <dbReference type="NCBI Taxonomy" id="332963"/>
    <lineage>
        <taxon>Bacteria</taxon>
        <taxon>Bacillati</taxon>
        <taxon>Cyanobacteriota</taxon>
        <taxon>Cyanophyceae</taxon>
        <taxon>Leptolyngbyales</taxon>
        <taxon>Leptolyngbyaceae</taxon>
        <taxon>Leptolyngbya group</taxon>
        <taxon>Leptolyngbya</taxon>
        <taxon>environmental samples</taxon>
    </lineage>
</organism>
<evidence type="ECO:0000256" key="2">
    <source>
        <dbReference type="ARBA" id="ARBA00023125"/>
    </source>
</evidence>
<dbReference type="PANTHER" id="PTHR35528:SF3">
    <property type="entry name" value="BLL1675 PROTEIN"/>
    <property type="match status" value="1"/>
</dbReference>
<keyword evidence="1" id="KW-0815">Transposition</keyword>
<keyword evidence="2" id="KW-0238">DNA-binding</keyword>
<dbReference type="GO" id="GO:0003677">
    <property type="term" value="F:DNA binding"/>
    <property type="evidence" value="ECO:0007669"/>
    <property type="project" value="UniProtKB-KW"/>
</dbReference>
<dbReference type="GO" id="GO:0006310">
    <property type="term" value="P:DNA recombination"/>
    <property type="evidence" value="ECO:0007669"/>
    <property type="project" value="UniProtKB-KW"/>
</dbReference>
<evidence type="ECO:0000256" key="1">
    <source>
        <dbReference type="ARBA" id="ARBA00022578"/>
    </source>
</evidence>
<evidence type="ECO:0000313" key="5">
    <source>
        <dbReference type="EMBL" id="CAA9425532.1"/>
    </source>
</evidence>
<sequence>MKVKGQGRWLYRAVDKYGDTLDFLLSAKRDSQAAKQFFRKTLNARNSTTPRVVNADKHAAYPLAFAALQEEKALPPSTKLRQNKYLNNMIEQAHHFLQRLIKPGLGFKSFNSARRTIKGYEAMHMMRKGQVVGVPKEDVQAQLNFMAQVLGVVLQKVVEAMKTP</sequence>
<evidence type="ECO:0000256" key="3">
    <source>
        <dbReference type="ARBA" id="ARBA00023172"/>
    </source>
</evidence>
<dbReference type="AlphaFoldDB" id="A0A6J4PYT8"/>
<gene>
    <name evidence="5" type="ORF">AVDCRST_MAG94-7255</name>
</gene>
<proteinExistence type="predicted"/>
<name>A0A6J4PYT8_9CYAN</name>
<keyword evidence="3" id="KW-0233">DNA recombination</keyword>